<dbReference type="PANTHER" id="PTHR15551:SF5">
    <property type="entry name" value="LIM AND CALPONIN HOMOLOGY DOMAINS-CONTAINING PROTEIN 1 ISOFORM X1"/>
    <property type="match status" value="1"/>
</dbReference>
<dbReference type="Pfam" id="PF15949">
    <property type="entry name" value="DUF4757"/>
    <property type="match status" value="1"/>
</dbReference>
<dbReference type="SUPFAM" id="SSF47576">
    <property type="entry name" value="Calponin-homology domain, CH-domain"/>
    <property type="match status" value="1"/>
</dbReference>
<proteinExistence type="predicted"/>
<dbReference type="EMBL" id="JANIIK010000116">
    <property type="protein sequence ID" value="KAJ3587697.1"/>
    <property type="molecule type" value="Genomic_DNA"/>
</dbReference>
<evidence type="ECO:0000259" key="2">
    <source>
        <dbReference type="Pfam" id="PF15949"/>
    </source>
</evidence>
<feature type="compositionally biased region" description="Low complexity" evidence="1">
    <location>
        <begin position="210"/>
        <end position="219"/>
    </location>
</feature>
<sequence>MDGICLEILHQASRLSSRAILSRVPPPVLLHLGGILYTLRPTSSVSTVRSRSPRKQTPDSRPRRRGSCLVDVSAVTGRSFAERDFRAALENGILLCQLLSCISPGLVKKINRLPTPIAGLGCEDLGLKGSQLFDPGDLQDSAPRPHANAGREGEEQGENISVCSVGTERREEEDSPKASIRDSGYIDCWDSERSDSLSPPRHVREDSSDSLDSLGSRSRQTPSPDVLVPRSSSDESDGPTQRKVPDVRKDDMLARRTSVSEPRAAVPFNHFLPNRSNHSGYLPPPPPRRREEGPPRTSWSTATSPVGGDRPLR</sequence>
<feature type="region of interest" description="Disordered" evidence="1">
    <location>
        <begin position="46"/>
        <end position="66"/>
    </location>
</feature>
<dbReference type="OrthoDB" id="15627at2759"/>
<feature type="region of interest" description="Disordered" evidence="1">
    <location>
        <begin position="131"/>
        <end position="313"/>
    </location>
</feature>
<feature type="compositionally biased region" description="Basic and acidic residues" evidence="1">
    <location>
        <begin position="167"/>
        <end position="180"/>
    </location>
</feature>
<dbReference type="InterPro" id="IPR031865">
    <property type="entry name" value="DUF4757"/>
</dbReference>
<gene>
    <name evidence="3" type="ORF">NHX12_011294</name>
</gene>
<evidence type="ECO:0000256" key="1">
    <source>
        <dbReference type="SAM" id="MobiDB-lite"/>
    </source>
</evidence>
<feature type="domain" description="DUF4757" evidence="2">
    <location>
        <begin position="252"/>
        <end position="304"/>
    </location>
</feature>
<dbReference type="GO" id="GO:0051893">
    <property type="term" value="P:regulation of focal adhesion assembly"/>
    <property type="evidence" value="ECO:0007669"/>
    <property type="project" value="TreeGrafter"/>
</dbReference>
<dbReference type="Proteomes" id="UP001148018">
    <property type="component" value="Unassembled WGS sequence"/>
</dbReference>
<evidence type="ECO:0000313" key="3">
    <source>
        <dbReference type="EMBL" id="KAJ3587697.1"/>
    </source>
</evidence>
<dbReference type="GO" id="GO:0001725">
    <property type="term" value="C:stress fiber"/>
    <property type="evidence" value="ECO:0007669"/>
    <property type="project" value="TreeGrafter"/>
</dbReference>
<comment type="caution">
    <text evidence="3">The sequence shown here is derived from an EMBL/GenBank/DDBJ whole genome shotgun (WGS) entry which is preliminary data.</text>
</comment>
<dbReference type="Gene3D" id="1.10.418.10">
    <property type="entry name" value="Calponin-like domain"/>
    <property type="match status" value="1"/>
</dbReference>
<dbReference type="PANTHER" id="PTHR15551">
    <property type="entry name" value="LIM DOMAIN ONLY 7"/>
    <property type="match status" value="1"/>
</dbReference>
<accession>A0A9Q0I5J8</accession>
<dbReference type="GO" id="GO:0032034">
    <property type="term" value="F:myosin II head/neck binding"/>
    <property type="evidence" value="ECO:0007669"/>
    <property type="project" value="TreeGrafter"/>
</dbReference>
<organism evidence="3 4">
    <name type="scientific">Muraenolepis orangiensis</name>
    <name type="common">Patagonian moray cod</name>
    <dbReference type="NCBI Taxonomy" id="630683"/>
    <lineage>
        <taxon>Eukaryota</taxon>
        <taxon>Metazoa</taxon>
        <taxon>Chordata</taxon>
        <taxon>Craniata</taxon>
        <taxon>Vertebrata</taxon>
        <taxon>Euteleostomi</taxon>
        <taxon>Actinopterygii</taxon>
        <taxon>Neopterygii</taxon>
        <taxon>Teleostei</taxon>
        <taxon>Neoteleostei</taxon>
        <taxon>Acanthomorphata</taxon>
        <taxon>Zeiogadaria</taxon>
        <taxon>Gadariae</taxon>
        <taxon>Gadiformes</taxon>
        <taxon>Muraenolepidoidei</taxon>
        <taxon>Muraenolepididae</taxon>
        <taxon>Muraenolepis</taxon>
    </lineage>
</organism>
<dbReference type="InterPro" id="IPR036872">
    <property type="entry name" value="CH_dom_sf"/>
</dbReference>
<keyword evidence="4" id="KW-1185">Reference proteome</keyword>
<protein>
    <recommendedName>
        <fullName evidence="2">DUF4757 domain-containing protein</fullName>
    </recommendedName>
</protein>
<reference evidence="3" key="1">
    <citation type="submission" date="2022-07" db="EMBL/GenBank/DDBJ databases">
        <title>Chromosome-level genome of Muraenolepis orangiensis.</title>
        <authorList>
            <person name="Kim J."/>
        </authorList>
    </citation>
    <scope>NUCLEOTIDE SEQUENCE</scope>
    <source>
        <strain evidence="3">KU_S4_2022</strain>
        <tissue evidence="3">Muscle</tissue>
    </source>
</reference>
<evidence type="ECO:0000313" key="4">
    <source>
        <dbReference type="Proteomes" id="UP001148018"/>
    </source>
</evidence>
<dbReference type="GO" id="GO:0051496">
    <property type="term" value="P:positive regulation of stress fiber assembly"/>
    <property type="evidence" value="ECO:0007669"/>
    <property type="project" value="TreeGrafter"/>
</dbReference>
<dbReference type="AlphaFoldDB" id="A0A9Q0I5J8"/>
<name>A0A9Q0I5J8_9TELE</name>
<feature type="compositionally biased region" description="Basic and acidic residues" evidence="1">
    <location>
        <begin position="243"/>
        <end position="254"/>
    </location>
</feature>